<keyword evidence="3" id="KW-0663">Pyridoxal phosphate</keyword>
<dbReference type="InterPro" id="IPR015424">
    <property type="entry name" value="PyrdxlP-dep_Trfase"/>
</dbReference>
<dbReference type="GO" id="GO:0005960">
    <property type="term" value="C:glycine cleavage complex"/>
    <property type="evidence" value="ECO:0007669"/>
    <property type="project" value="TreeGrafter"/>
</dbReference>
<dbReference type="Gene3D" id="3.40.640.10">
    <property type="entry name" value="Type I PLP-dependent aspartate aminotransferase-like (Major domain)"/>
    <property type="match status" value="1"/>
</dbReference>
<name>A0A2R7Y5W1_9CREN</name>
<evidence type="ECO:0000313" key="8">
    <source>
        <dbReference type="EMBL" id="PUA32769.1"/>
    </source>
</evidence>
<dbReference type="EMBL" id="NBVN01000003">
    <property type="protein sequence ID" value="PUA32769.1"/>
    <property type="molecule type" value="Genomic_DNA"/>
</dbReference>
<dbReference type="GO" id="GO:0016594">
    <property type="term" value="F:glycine binding"/>
    <property type="evidence" value="ECO:0007669"/>
    <property type="project" value="TreeGrafter"/>
</dbReference>
<sequence length="501" mass="55769">MTYRQAKWGEPIIFELSKESKQSFIIDDMFKEYANEALSKIPEDLRRKSALKIPNLSEVEVVRHFTRLTQMAYGVDVGPVPLGSCTMKYNPKVSEELANDQRVTELHPYQDEETAQGILEIMYLMQRWLAEITGTDECSLQPPAGASGEFTGALIIKKYHIDHGMHYKNEMIVPDAAHGSNPASSAMAGFKVVKIPTDSDGETDINALKAALSERTAGLMLTNPNTLGIFESKILDIADAIHERKAFLYYDGANLNGIIGVVRPGDMGFDIIHLNLHKTFAAPHGGGGPGAGVVCVKKELKEYLPTPIVDYDGRKYFFRYDLSKTIGRVSWFYGNITPIVKSFVYLASLGPAIREVAEISVLNTNYLLKKLANLKGISLIYGEGRWRKHEFVVSFDKLRKETGVNAEDVAKSLLDRGIHAPTIYFPLIVPEAHMIEVTETETLENLDLIADAYKEIVEKAYVNPEELKKAPKNTSVGRLDAIVANHPNTLAPTYKHVLARK</sequence>
<dbReference type="EC" id="1.4.4.2" evidence="2"/>
<dbReference type="GO" id="GO:0019464">
    <property type="term" value="P:glycine decarboxylation via glycine cleavage system"/>
    <property type="evidence" value="ECO:0007669"/>
    <property type="project" value="TreeGrafter"/>
</dbReference>
<feature type="domain" description="Glycine cleavage system P-protein N-terminal" evidence="6">
    <location>
        <begin position="38"/>
        <end position="309"/>
    </location>
</feature>
<proteinExistence type="predicted"/>
<feature type="domain" description="Glycine dehydrogenase C-terminal" evidence="7">
    <location>
        <begin position="357"/>
        <end position="459"/>
    </location>
</feature>
<evidence type="ECO:0000259" key="7">
    <source>
        <dbReference type="Pfam" id="PF21478"/>
    </source>
</evidence>
<comment type="catalytic activity">
    <reaction evidence="5">
        <text>N(6)-[(R)-lipoyl]-L-lysyl-[glycine-cleavage complex H protein] + glycine + H(+) = N(6)-[(R)-S(8)-aminomethyldihydrolipoyl]-L-lysyl-[glycine-cleavage complex H protein] + CO2</text>
        <dbReference type="Rhea" id="RHEA:24304"/>
        <dbReference type="Rhea" id="RHEA-COMP:10494"/>
        <dbReference type="Rhea" id="RHEA-COMP:10495"/>
        <dbReference type="ChEBI" id="CHEBI:15378"/>
        <dbReference type="ChEBI" id="CHEBI:16526"/>
        <dbReference type="ChEBI" id="CHEBI:57305"/>
        <dbReference type="ChEBI" id="CHEBI:83099"/>
        <dbReference type="ChEBI" id="CHEBI:83143"/>
        <dbReference type="EC" id="1.4.4.2"/>
    </reaction>
</comment>
<organism evidence="8 9">
    <name type="scientific">Zestosphaera tikiterensis</name>
    <dbReference type="NCBI Taxonomy" id="1973259"/>
    <lineage>
        <taxon>Archaea</taxon>
        <taxon>Thermoproteota</taxon>
        <taxon>Thermoprotei</taxon>
        <taxon>Desulfurococcales</taxon>
        <taxon>Desulfurococcaceae</taxon>
        <taxon>Zestosphaera</taxon>
    </lineage>
</organism>
<dbReference type="AlphaFoldDB" id="A0A2R7Y5W1"/>
<dbReference type="Gene3D" id="3.90.1150.10">
    <property type="entry name" value="Aspartate Aminotransferase, domain 1"/>
    <property type="match status" value="1"/>
</dbReference>
<dbReference type="FunFam" id="3.40.640.10:FF:000224">
    <property type="entry name" value="Probable glycine dehydrogenase (decarboxylating) subunit 2"/>
    <property type="match status" value="1"/>
</dbReference>
<dbReference type="InterPro" id="IPR049316">
    <property type="entry name" value="GDC-P_C"/>
</dbReference>
<dbReference type="PANTHER" id="PTHR11773">
    <property type="entry name" value="GLYCINE DEHYDROGENASE, DECARBOXYLATING"/>
    <property type="match status" value="1"/>
</dbReference>
<protein>
    <recommendedName>
        <fullName evidence="2">glycine dehydrogenase (aminomethyl-transferring)</fullName>
        <ecNumber evidence="2">1.4.4.2</ecNumber>
    </recommendedName>
</protein>
<accession>A0A2R7Y5W1</accession>
<dbReference type="GO" id="GO:0030170">
    <property type="term" value="F:pyridoxal phosphate binding"/>
    <property type="evidence" value="ECO:0007669"/>
    <property type="project" value="TreeGrafter"/>
</dbReference>
<dbReference type="GO" id="GO:0005829">
    <property type="term" value="C:cytosol"/>
    <property type="evidence" value="ECO:0007669"/>
    <property type="project" value="TreeGrafter"/>
</dbReference>
<dbReference type="NCBIfam" id="NF003346">
    <property type="entry name" value="PRK04366.1"/>
    <property type="match status" value="1"/>
</dbReference>
<evidence type="ECO:0000256" key="1">
    <source>
        <dbReference type="ARBA" id="ARBA00001933"/>
    </source>
</evidence>
<evidence type="ECO:0000256" key="2">
    <source>
        <dbReference type="ARBA" id="ARBA00012134"/>
    </source>
</evidence>
<dbReference type="InterPro" id="IPR020581">
    <property type="entry name" value="GDC_P"/>
</dbReference>
<dbReference type="Pfam" id="PF02347">
    <property type="entry name" value="GDC-P"/>
    <property type="match status" value="1"/>
</dbReference>
<dbReference type="Proteomes" id="UP000244093">
    <property type="component" value="Unassembled WGS sequence"/>
</dbReference>
<evidence type="ECO:0000256" key="3">
    <source>
        <dbReference type="ARBA" id="ARBA00022898"/>
    </source>
</evidence>
<dbReference type="InterPro" id="IPR015422">
    <property type="entry name" value="PyrdxlP-dep_Trfase_small"/>
</dbReference>
<evidence type="ECO:0000256" key="5">
    <source>
        <dbReference type="ARBA" id="ARBA00049026"/>
    </source>
</evidence>
<comment type="caution">
    <text evidence="8">The sequence shown here is derived from an EMBL/GenBank/DDBJ whole genome shotgun (WGS) entry which is preliminary data.</text>
</comment>
<evidence type="ECO:0000256" key="4">
    <source>
        <dbReference type="ARBA" id="ARBA00023002"/>
    </source>
</evidence>
<evidence type="ECO:0000259" key="6">
    <source>
        <dbReference type="Pfam" id="PF02347"/>
    </source>
</evidence>
<keyword evidence="4" id="KW-0560">Oxidoreductase</keyword>
<dbReference type="SUPFAM" id="SSF53383">
    <property type="entry name" value="PLP-dependent transferases"/>
    <property type="match status" value="1"/>
</dbReference>
<reference evidence="8 9" key="1">
    <citation type="journal article" date="2018" name="Syst. Appl. Microbiol.">
        <title>A new symbiotic nanoarchaeote (Candidatus Nanoclepta minutus) and its host (Zestosphaera tikiterensis gen. nov., sp. nov.) from a New Zealand hot spring.</title>
        <authorList>
            <person name="St John E."/>
            <person name="Liu Y."/>
            <person name="Podar M."/>
            <person name="Stott M.B."/>
            <person name="Meneghin J."/>
            <person name="Chen Z."/>
            <person name="Lagutin K."/>
            <person name="Mitchell K."/>
            <person name="Reysenbach A.L."/>
        </authorList>
    </citation>
    <scope>NUCLEOTIDE SEQUENCE [LARGE SCALE GENOMIC DNA]</scope>
    <source>
        <strain evidence="8">NZ3</strain>
    </source>
</reference>
<dbReference type="Gene3D" id="6.20.440.10">
    <property type="match status" value="1"/>
</dbReference>
<gene>
    <name evidence="8" type="ORF">B7O98_04780</name>
</gene>
<dbReference type="InterPro" id="IPR015421">
    <property type="entry name" value="PyrdxlP-dep_Trfase_major"/>
</dbReference>
<comment type="cofactor">
    <cofactor evidence="1">
        <name>pyridoxal 5'-phosphate</name>
        <dbReference type="ChEBI" id="CHEBI:597326"/>
    </cofactor>
</comment>
<dbReference type="InterPro" id="IPR049315">
    <property type="entry name" value="GDC-P_N"/>
</dbReference>
<dbReference type="PANTHER" id="PTHR11773:SF1">
    <property type="entry name" value="GLYCINE DEHYDROGENASE (DECARBOXYLATING), MITOCHONDRIAL"/>
    <property type="match status" value="1"/>
</dbReference>
<dbReference type="Pfam" id="PF21478">
    <property type="entry name" value="GcvP2_C"/>
    <property type="match status" value="1"/>
</dbReference>
<evidence type="ECO:0000313" key="9">
    <source>
        <dbReference type="Proteomes" id="UP000244093"/>
    </source>
</evidence>
<dbReference type="GO" id="GO:0004375">
    <property type="term" value="F:glycine dehydrogenase (decarboxylating) activity"/>
    <property type="evidence" value="ECO:0007669"/>
    <property type="project" value="UniProtKB-EC"/>
</dbReference>